<dbReference type="PANTHER" id="PTHR43272">
    <property type="entry name" value="LONG-CHAIN-FATTY-ACID--COA LIGASE"/>
    <property type="match status" value="1"/>
</dbReference>
<evidence type="ECO:0000256" key="2">
    <source>
        <dbReference type="ARBA" id="ARBA00022832"/>
    </source>
</evidence>
<dbReference type="GO" id="GO:0016020">
    <property type="term" value="C:membrane"/>
    <property type="evidence" value="ECO:0007669"/>
    <property type="project" value="TreeGrafter"/>
</dbReference>
<evidence type="ECO:0000313" key="6">
    <source>
        <dbReference type="Proteomes" id="UP001497525"/>
    </source>
</evidence>
<organism evidence="5 6">
    <name type="scientific">Calicophoron daubneyi</name>
    <name type="common">Rumen fluke</name>
    <name type="synonym">Paramphistomum daubneyi</name>
    <dbReference type="NCBI Taxonomy" id="300641"/>
    <lineage>
        <taxon>Eukaryota</taxon>
        <taxon>Metazoa</taxon>
        <taxon>Spiralia</taxon>
        <taxon>Lophotrochozoa</taxon>
        <taxon>Platyhelminthes</taxon>
        <taxon>Trematoda</taxon>
        <taxon>Digenea</taxon>
        <taxon>Plagiorchiida</taxon>
        <taxon>Pronocephalata</taxon>
        <taxon>Paramphistomoidea</taxon>
        <taxon>Paramphistomidae</taxon>
        <taxon>Calicophoron</taxon>
    </lineage>
</organism>
<gene>
    <name evidence="5" type="ORF">CDAUBV1_LOCUS15702</name>
</gene>
<name>A0AAV2TW07_CALDB</name>
<dbReference type="SUPFAM" id="SSF56801">
    <property type="entry name" value="Acetyl-CoA synthetase-like"/>
    <property type="match status" value="1"/>
</dbReference>
<proteinExistence type="predicted"/>
<dbReference type="InterPro" id="IPR000873">
    <property type="entry name" value="AMP-dep_synth/lig_dom"/>
</dbReference>
<evidence type="ECO:0000256" key="3">
    <source>
        <dbReference type="ARBA" id="ARBA00026121"/>
    </source>
</evidence>
<dbReference type="Proteomes" id="UP001497525">
    <property type="component" value="Unassembled WGS sequence"/>
</dbReference>
<dbReference type="AlphaFoldDB" id="A0AAV2TW07"/>
<protein>
    <recommendedName>
        <fullName evidence="3">long-chain-fatty-acid--CoA ligase</fullName>
        <ecNumber evidence="3">6.2.1.3</ecNumber>
    </recommendedName>
</protein>
<dbReference type="EC" id="6.2.1.3" evidence="3"/>
<dbReference type="GO" id="GO:0005783">
    <property type="term" value="C:endoplasmic reticulum"/>
    <property type="evidence" value="ECO:0007669"/>
    <property type="project" value="TreeGrafter"/>
</dbReference>
<reference evidence="5" key="1">
    <citation type="submission" date="2024-06" db="EMBL/GenBank/DDBJ databases">
        <authorList>
            <person name="Liu X."/>
            <person name="Lenzi L."/>
            <person name="Haldenby T S."/>
            <person name="Uol C."/>
        </authorList>
    </citation>
    <scope>NUCLEOTIDE SEQUENCE</scope>
</reference>
<dbReference type="EMBL" id="CAXLJL010000711">
    <property type="protein sequence ID" value="CAL5140376.1"/>
    <property type="molecule type" value="Genomic_DNA"/>
</dbReference>
<keyword evidence="1" id="KW-0436">Ligase</keyword>
<evidence type="ECO:0000259" key="4">
    <source>
        <dbReference type="Pfam" id="PF00501"/>
    </source>
</evidence>
<comment type="caution">
    <text evidence="5">The sequence shown here is derived from an EMBL/GenBank/DDBJ whole genome shotgun (WGS) entry which is preliminary data.</text>
</comment>
<dbReference type="PANTHER" id="PTHR43272:SF107">
    <property type="entry name" value="LONG-CHAIN-FATTY-ACID--COA LIGASE 5"/>
    <property type="match status" value="1"/>
</dbReference>
<keyword evidence="2" id="KW-0276">Fatty acid metabolism</keyword>
<evidence type="ECO:0000313" key="5">
    <source>
        <dbReference type="EMBL" id="CAL5140376.1"/>
    </source>
</evidence>
<feature type="domain" description="AMP-dependent synthetase/ligase" evidence="4">
    <location>
        <begin position="91"/>
        <end position="488"/>
    </location>
</feature>
<keyword evidence="2" id="KW-0443">Lipid metabolism</keyword>
<dbReference type="InterPro" id="IPR042099">
    <property type="entry name" value="ANL_N_sf"/>
</dbReference>
<accession>A0AAV2TW07</accession>
<dbReference type="GO" id="GO:0004467">
    <property type="term" value="F:long-chain fatty acid-CoA ligase activity"/>
    <property type="evidence" value="ECO:0007669"/>
    <property type="project" value="UniProtKB-EC"/>
</dbReference>
<dbReference type="Pfam" id="PF00501">
    <property type="entry name" value="AMP-binding"/>
    <property type="match status" value="1"/>
</dbReference>
<sequence>MILLVAGASALCIGFMWWFKPSMKSRNYPFDAHLKEQSFVTNKSTGERMSFPLPTDGSFGLTVDVAYDIFENGVRLSANLPCMGRRSSPSERYQWYTYEQVRQNVVNLASALTSLLNSTSNMIGIRSRNCPEWIYVELACASRGVAVIPLYETFGDKALQHVLREAELEVVVCGNATEAAHLLKMKLPKLRHIIVIEEDDVYKSLVRGNSTSTEVHLFRKILEPRFHKSESIRSRPTPEDLFMICYTSGSAGPPKGVCIKHKHFVRTLNSLCQRLEDRALADRPTHLCYLPLAHILEQLATMATLLHGGQVGFLTTDFSGLLPDLKDIRPTYFFTVPRVLSRIYSSVNQRIASLPFGDRLLRYAVTRSLKERPRGGFDGRSLLGAVLFKKVRSALGGRLRAVLCGGAPMSDDILQFTRAALDVPVLTAYGLTESCGAVSISYFGDFTTGHVGALLPGLTGRLVDVPELDLLTARDAVGEICVKGPVCPESYFHCSEQSETLLDADGWLHTGDLGSWAPNGALKIVGRCKSAFKLAQGEYVSPDRVEAVYQSCHLVAQIYLDGHPLYSFPVAILVPQMNELRKLLERKIVENSLDSRQYVVDWKTMTDEELCSSNWVKAILLKHLDSVGRDNGLKGFEVPKAIHVTNAQFTVENGLLSANLKLCRPNLRSHYSTVIQELYKGVRV</sequence>
<dbReference type="Gene3D" id="3.40.50.12780">
    <property type="entry name" value="N-terminal domain of ligase-like"/>
    <property type="match status" value="1"/>
</dbReference>
<evidence type="ECO:0000256" key="1">
    <source>
        <dbReference type="ARBA" id="ARBA00022598"/>
    </source>
</evidence>